<reference evidence="2 4" key="2">
    <citation type="submission" date="2018-06" db="EMBL/GenBank/DDBJ databases">
        <authorList>
            <consortium name="Pathogen Informatics"/>
            <person name="Doyle S."/>
        </authorList>
    </citation>
    <scope>NUCLEOTIDE SEQUENCE [LARGE SCALE GENOMIC DNA]</scope>
    <source>
        <strain evidence="2 4">NCTC12022</strain>
    </source>
</reference>
<accession>A0A0W0TU47</accession>
<name>A0A0W0TU47_9GAMM</name>
<dbReference type="AlphaFoldDB" id="A0A0W0TU47"/>
<dbReference type="EMBL" id="LNYB01000060">
    <property type="protein sequence ID" value="KTC98874.1"/>
    <property type="molecule type" value="Genomic_DNA"/>
</dbReference>
<evidence type="ECO:0000313" key="3">
    <source>
        <dbReference type="Proteomes" id="UP000054698"/>
    </source>
</evidence>
<dbReference type="STRING" id="453.Lfee_1467"/>
<proteinExistence type="predicted"/>
<keyword evidence="3" id="KW-1185">Reference proteome</keyword>
<protein>
    <submittedName>
        <fullName evidence="2">Transposase Tn3 family protein</fullName>
    </submittedName>
</protein>
<sequence>MIERAEGISQLNLIRADQKDFHYTAVKEEVEKAQEITALYAFAKKFIPTLKLSKNAVRYYADVAERYPASRLRRLSTSQQWLHAICFVYHRYQRIMDNLIISIRSGKYTYLRNLNFLN</sequence>
<evidence type="ECO:0000313" key="4">
    <source>
        <dbReference type="Proteomes" id="UP000251942"/>
    </source>
</evidence>
<evidence type="ECO:0000313" key="1">
    <source>
        <dbReference type="EMBL" id="KTC98874.1"/>
    </source>
</evidence>
<dbReference type="EMBL" id="UASS01000032">
    <property type="protein sequence ID" value="SPX61960.1"/>
    <property type="molecule type" value="Genomic_DNA"/>
</dbReference>
<dbReference type="PATRIC" id="fig|453.4.peg.1606"/>
<evidence type="ECO:0000313" key="2">
    <source>
        <dbReference type="EMBL" id="SPX61960.1"/>
    </source>
</evidence>
<reference evidence="1 3" key="1">
    <citation type="submission" date="2015-11" db="EMBL/GenBank/DDBJ databases">
        <title>Genomic analysis of 38 Legionella species identifies large and diverse effector repertoires.</title>
        <authorList>
            <person name="Burstein D."/>
            <person name="Amaro F."/>
            <person name="Zusman T."/>
            <person name="Lifshitz Z."/>
            <person name="Cohen O."/>
            <person name="Gilbert J.A."/>
            <person name="Pupko T."/>
            <person name="Shuman H.A."/>
            <person name="Segal G."/>
        </authorList>
    </citation>
    <scope>NUCLEOTIDE SEQUENCE [LARGE SCALE GENOMIC DNA]</scope>
    <source>
        <strain evidence="1 3">WO-44C</strain>
    </source>
</reference>
<dbReference type="Proteomes" id="UP000054698">
    <property type="component" value="Unassembled WGS sequence"/>
</dbReference>
<organism evidence="1 3">
    <name type="scientific">Legionella feeleii</name>
    <dbReference type="NCBI Taxonomy" id="453"/>
    <lineage>
        <taxon>Bacteria</taxon>
        <taxon>Pseudomonadati</taxon>
        <taxon>Pseudomonadota</taxon>
        <taxon>Gammaproteobacteria</taxon>
        <taxon>Legionellales</taxon>
        <taxon>Legionellaceae</taxon>
        <taxon>Legionella</taxon>
    </lineage>
</organism>
<gene>
    <name evidence="1" type="ORF">Lfee_1467</name>
    <name evidence="2" type="ORF">NCTC12022_02716</name>
</gene>
<dbReference type="Proteomes" id="UP000251942">
    <property type="component" value="Unassembled WGS sequence"/>
</dbReference>